<dbReference type="STRING" id="1450648.CLORY_11530"/>
<keyword evidence="2" id="KW-1185">Reference proteome</keyword>
<dbReference type="AlphaFoldDB" id="A0A1V4ITL2"/>
<reference evidence="1 2" key="1">
    <citation type="submission" date="2017-03" db="EMBL/GenBank/DDBJ databases">
        <title>Genome sequence of Clostridium oryzae DSM 28571.</title>
        <authorList>
            <person name="Poehlein A."/>
            <person name="Daniel R."/>
        </authorList>
    </citation>
    <scope>NUCLEOTIDE SEQUENCE [LARGE SCALE GENOMIC DNA]</scope>
    <source>
        <strain evidence="1 2">DSM 28571</strain>
    </source>
</reference>
<evidence type="ECO:0008006" key="3">
    <source>
        <dbReference type="Google" id="ProtNLM"/>
    </source>
</evidence>
<accession>A0A1V4ITL2</accession>
<evidence type="ECO:0000313" key="2">
    <source>
        <dbReference type="Proteomes" id="UP000190080"/>
    </source>
</evidence>
<dbReference type="OrthoDB" id="1928514at2"/>
<dbReference type="PANTHER" id="PTHR39179">
    <property type="entry name" value="SPORE COAT PROTEIN I"/>
    <property type="match status" value="1"/>
</dbReference>
<dbReference type="Gene3D" id="3.90.1200.10">
    <property type="match status" value="1"/>
</dbReference>
<dbReference type="PANTHER" id="PTHR39179:SF1">
    <property type="entry name" value="SPORE COAT PROTEIN I"/>
    <property type="match status" value="1"/>
</dbReference>
<gene>
    <name evidence="1" type="ORF">CLORY_11530</name>
</gene>
<evidence type="ECO:0000313" key="1">
    <source>
        <dbReference type="EMBL" id="OPJ63371.1"/>
    </source>
</evidence>
<proteinExistence type="predicted"/>
<organism evidence="1 2">
    <name type="scientific">Clostridium oryzae</name>
    <dbReference type="NCBI Taxonomy" id="1450648"/>
    <lineage>
        <taxon>Bacteria</taxon>
        <taxon>Bacillati</taxon>
        <taxon>Bacillota</taxon>
        <taxon>Clostridia</taxon>
        <taxon>Eubacteriales</taxon>
        <taxon>Clostridiaceae</taxon>
        <taxon>Clostridium</taxon>
    </lineage>
</organism>
<comment type="caution">
    <text evidence="1">The sequence shown here is derived from an EMBL/GenBank/DDBJ whole genome shotgun (WGS) entry which is preliminary data.</text>
</comment>
<dbReference type="GO" id="GO:0042601">
    <property type="term" value="C:endospore-forming forespore"/>
    <property type="evidence" value="ECO:0007669"/>
    <property type="project" value="TreeGrafter"/>
</dbReference>
<sequence>MRKQYYKDINDYIESCDIAIEPNKGLNNSKIDAQKIYEQFRIMKEFHDRTKGFSGIMDNRIPNLTGRKIEQYKVNIKKLTRDIKRFNEEEAKSHFQKIVLSTAEEYINKAEECIKKIYDNGYYEIIERSMKSLEMCAGNTYFGNLYINHGKITLGTTKKCGYNMVEFDCIYFLNKLKRKNVSIDFKDAAEEFCRLEGIGRNSTDFILTLLEYPYDFMKCCNNYRNNRKDLSDEEYCKRLLKVVNKNK</sequence>
<dbReference type="InterPro" id="IPR047175">
    <property type="entry name" value="CotS-like"/>
</dbReference>
<dbReference type="RefSeq" id="WP_079422579.1">
    <property type="nucleotide sequence ID" value="NZ_MZGV01000009.1"/>
</dbReference>
<dbReference type="EMBL" id="MZGV01000009">
    <property type="protein sequence ID" value="OPJ63371.1"/>
    <property type="molecule type" value="Genomic_DNA"/>
</dbReference>
<dbReference type="Proteomes" id="UP000190080">
    <property type="component" value="Unassembled WGS sequence"/>
</dbReference>
<protein>
    <recommendedName>
        <fullName evidence="3">Spore coat protein</fullName>
    </recommendedName>
</protein>
<name>A0A1V4ITL2_9CLOT</name>